<dbReference type="SMART" id="SM00612">
    <property type="entry name" value="Kelch"/>
    <property type="match status" value="2"/>
</dbReference>
<organism evidence="6 7">
    <name type="scientific">Chloropicon roscoffensis</name>
    <dbReference type="NCBI Taxonomy" id="1461544"/>
    <lineage>
        <taxon>Eukaryota</taxon>
        <taxon>Viridiplantae</taxon>
        <taxon>Chlorophyta</taxon>
        <taxon>Chloropicophyceae</taxon>
        <taxon>Chloropicales</taxon>
        <taxon>Chloropicaceae</taxon>
        <taxon>Chloropicon</taxon>
    </lineage>
</organism>
<dbReference type="GO" id="GO:0030234">
    <property type="term" value="F:enzyme regulator activity"/>
    <property type="evidence" value="ECO:0007669"/>
    <property type="project" value="TreeGrafter"/>
</dbReference>
<dbReference type="SUPFAM" id="SSF117281">
    <property type="entry name" value="Kelch motif"/>
    <property type="match status" value="1"/>
</dbReference>
<evidence type="ECO:0000313" key="7">
    <source>
        <dbReference type="Proteomes" id="UP001472866"/>
    </source>
</evidence>
<name>A0AAX4PBP0_9CHLO</name>
<dbReference type="EMBL" id="CP151506">
    <property type="protein sequence ID" value="WZN62975.1"/>
    <property type="molecule type" value="Genomic_DNA"/>
</dbReference>
<dbReference type="GO" id="GO:0019760">
    <property type="term" value="P:glucosinolate metabolic process"/>
    <property type="evidence" value="ECO:0007669"/>
    <property type="project" value="UniProtKB-ARBA"/>
</dbReference>
<dbReference type="PANTHER" id="PTHR47435:SF4">
    <property type="entry name" value="KELCH REPEAT PROTEIN (AFU_ORTHOLOGUE AFUA_5G12780)"/>
    <property type="match status" value="1"/>
</dbReference>
<sequence length="396" mass="41398">MASLVASLVALEAVGLAPLGRTTWRAAAGASKCFPSPVFGPGSYPPGSSHPPPLAVGLSLSSRTETRSMAKGKWVNWVVKGEGPGPRSSIGVSSTGGSDVFVLGGETEARVPAGIAQVFRFNVSSLEWSMISPQEGSPKPSNRNAHAQAALGDEIYVFGGRQGVEVGESALNDLWVWSTKTGAWREVEPQGDHVPEPRSYHAMTSAGGRLFLFGGCGQEGRLADFHSFDPLTSRWEQLPSPPGIAGRGGATLEAAGDLICLFSGFEGKESRDYLSYSIADREWVVHDKPEIVSERSVCASFALPSGKVVVFGGEVSPSERGHDGAGGFSKEVFLLDPASGSCERIEVDAAGGCPEPRGWGSGCRVSGNVGAFFGGLTGSDSDPRRLGDAWGLEISE</sequence>
<comment type="cofactor">
    <cofactor evidence="1">
        <name>Fe(2+)</name>
        <dbReference type="ChEBI" id="CHEBI:29033"/>
    </cofactor>
</comment>
<keyword evidence="3" id="KW-0677">Repeat</keyword>
<accession>A0AAX4PBP0</accession>
<dbReference type="InterPro" id="IPR006652">
    <property type="entry name" value="Kelch_1"/>
</dbReference>
<evidence type="ECO:0000256" key="1">
    <source>
        <dbReference type="ARBA" id="ARBA00001954"/>
    </source>
</evidence>
<evidence type="ECO:0000313" key="6">
    <source>
        <dbReference type="EMBL" id="WZN62975.1"/>
    </source>
</evidence>
<proteinExistence type="predicted"/>
<evidence type="ECO:0000256" key="2">
    <source>
        <dbReference type="ARBA" id="ARBA00022441"/>
    </source>
</evidence>
<dbReference type="InterPro" id="IPR015915">
    <property type="entry name" value="Kelch-typ_b-propeller"/>
</dbReference>
<dbReference type="Proteomes" id="UP001472866">
    <property type="component" value="Chromosome 06"/>
</dbReference>
<evidence type="ECO:0000256" key="4">
    <source>
        <dbReference type="ARBA" id="ARBA00023004"/>
    </source>
</evidence>
<dbReference type="PANTHER" id="PTHR47435">
    <property type="entry name" value="KELCH REPEAT PROTEIN (AFU_ORTHOLOGUE AFUA_5G12780)"/>
    <property type="match status" value="1"/>
</dbReference>
<dbReference type="GO" id="GO:0005829">
    <property type="term" value="C:cytosol"/>
    <property type="evidence" value="ECO:0007669"/>
    <property type="project" value="TreeGrafter"/>
</dbReference>
<gene>
    <name evidence="6" type="ORF">HKI87_06g45200</name>
</gene>
<keyword evidence="7" id="KW-1185">Reference proteome</keyword>
<reference evidence="6 7" key="1">
    <citation type="submission" date="2024-03" db="EMBL/GenBank/DDBJ databases">
        <title>Complete genome sequence of the green alga Chloropicon roscoffensis RCC1871.</title>
        <authorList>
            <person name="Lemieux C."/>
            <person name="Pombert J.-F."/>
            <person name="Otis C."/>
            <person name="Turmel M."/>
        </authorList>
    </citation>
    <scope>NUCLEOTIDE SEQUENCE [LARGE SCALE GENOMIC DNA]</scope>
    <source>
        <strain evidence="6 7">RCC1871</strain>
    </source>
</reference>
<dbReference type="AlphaFoldDB" id="A0AAX4PBP0"/>
<dbReference type="Pfam" id="PF24681">
    <property type="entry name" value="Kelch_KLHDC2_KLHL20_DRC7"/>
    <property type="match status" value="1"/>
</dbReference>
<keyword evidence="4" id="KW-0408">Iron</keyword>
<feature type="signal peptide" evidence="5">
    <location>
        <begin position="1"/>
        <end position="16"/>
    </location>
</feature>
<evidence type="ECO:0000256" key="5">
    <source>
        <dbReference type="SAM" id="SignalP"/>
    </source>
</evidence>
<protein>
    <submittedName>
        <fullName evidence="6">Nitrile-specifier protein</fullName>
    </submittedName>
</protein>
<feature type="chain" id="PRO_5043858998" evidence="5">
    <location>
        <begin position="17"/>
        <end position="396"/>
    </location>
</feature>
<keyword evidence="5" id="KW-0732">Signal</keyword>
<dbReference type="Gene3D" id="2.120.10.80">
    <property type="entry name" value="Kelch-type beta propeller"/>
    <property type="match status" value="2"/>
</dbReference>
<keyword evidence="2" id="KW-0880">Kelch repeat</keyword>
<evidence type="ECO:0000256" key="3">
    <source>
        <dbReference type="ARBA" id="ARBA00022737"/>
    </source>
</evidence>